<name>A0AAU9XVL5_9CNID</name>
<comment type="caution">
    <text evidence="7">The sequence shown here is derived from an EMBL/GenBank/DDBJ whole genome shotgun (WGS) entry which is preliminary data.</text>
</comment>
<keyword evidence="2" id="KW-0732">Signal</keyword>
<keyword evidence="1" id="KW-0245">EGF-like domain</keyword>
<keyword evidence="4" id="KW-1015">Disulfide bond</keyword>
<evidence type="ECO:0000259" key="5">
    <source>
        <dbReference type="Pfam" id="PF12947"/>
    </source>
</evidence>
<evidence type="ECO:0000256" key="2">
    <source>
        <dbReference type="ARBA" id="ARBA00022729"/>
    </source>
</evidence>
<dbReference type="FunFam" id="2.10.25.10:FF:000038">
    <property type="entry name" value="Fibrillin 2"/>
    <property type="match status" value="1"/>
</dbReference>
<dbReference type="Proteomes" id="UP001159428">
    <property type="component" value="Unassembled WGS sequence"/>
</dbReference>
<evidence type="ECO:0000313" key="7">
    <source>
        <dbReference type="EMBL" id="CAH3159092.1"/>
    </source>
</evidence>
<feature type="domain" description="NELL2-like EGF" evidence="5">
    <location>
        <begin position="2"/>
        <end position="32"/>
    </location>
</feature>
<dbReference type="AlphaFoldDB" id="A0AAU9XVL5"/>
<feature type="domain" description="UMOD/GP2/OIT3-like D8C" evidence="6">
    <location>
        <begin position="202"/>
        <end position="287"/>
    </location>
</feature>
<proteinExistence type="predicted"/>
<dbReference type="Pfam" id="PF12947">
    <property type="entry name" value="EGF_3"/>
    <property type="match status" value="1"/>
</dbReference>
<accession>A0AAU9XVL5</accession>
<organism evidence="7 8">
    <name type="scientific">Pocillopora meandrina</name>
    <dbReference type="NCBI Taxonomy" id="46732"/>
    <lineage>
        <taxon>Eukaryota</taxon>
        <taxon>Metazoa</taxon>
        <taxon>Cnidaria</taxon>
        <taxon>Anthozoa</taxon>
        <taxon>Hexacorallia</taxon>
        <taxon>Scleractinia</taxon>
        <taxon>Astrocoeniina</taxon>
        <taxon>Pocilloporidae</taxon>
        <taxon>Pocillopora</taxon>
    </lineage>
</organism>
<dbReference type="Gene3D" id="2.10.25.10">
    <property type="entry name" value="Laminin"/>
    <property type="match status" value="1"/>
</dbReference>
<reference evidence="7 8" key="1">
    <citation type="submission" date="2022-05" db="EMBL/GenBank/DDBJ databases">
        <authorList>
            <consortium name="Genoscope - CEA"/>
            <person name="William W."/>
        </authorList>
    </citation>
    <scope>NUCLEOTIDE SEQUENCE [LARGE SCALE GENOMIC DNA]</scope>
</reference>
<dbReference type="InterPro" id="IPR057774">
    <property type="entry name" value="D8C_UMOD/GP2/OIT3-like"/>
</dbReference>
<evidence type="ECO:0000313" key="8">
    <source>
        <dbReference type="Proteomes" id="UP001159428"/>
    </source>
</evidence>
<evidence type="ECO:0008006" key="9">
    <source>
        <dbReference type="Google" id="ProtNLM"/>
    </source>
</evidence>
<feature type="domain" description="UMOD/GP2/OIT3-like D8C" evidence="6">
    <location>
        <begin position="325"/>
        <end position="407"/>
    </location>
</feature>
<evidence type="ECO:0000256" key="4">
    <source>
        <dbReference type="ARBA" id="ARBA00023157"/>
    </source>
</evidence>
<protein>
    <recommendedName>
        <fullName evidence="9">Uromodulin</fullName>
    </recommendedName>
</protein>
<dbReference type="PANTHER" id="PTHR36191:SF4">
    <property type="entry name" value="VWFD DOMAIN-CONTAINING PROTEIN"/>
    <property type="match status" value="1"/>
</dbReference>
<sequence length="409" mass="46465">MNGCHPNASCTNTQGSYNCSCNPTYIGNGFKCKADPCFHYKNLSDAKRKITYVTPDGSGLCDKQLPEEWYRFVGAAGTKMPTTRVPAYRCGTDWPGWLDGAHPTVEDGEVFRKVCFSDRFTGCRYTEDIFVKNCGSYFIYKLLKPRSCHSRYCILLQFSFHFAADPCYHYENLSEANRKKDYLTPPGSELCDYKLPEGWYRFVGAAGTKMPTTRVPAYRCGTDWSGWLDGAHPTVQDGEVDMKVCFSNRLSELPVCKYSTTIFVKNCGSYFIYKLHHPPGYDSCYCADPCYSYQNLSDANRKSSYVTPPNESLCDHILPEGWYRFVGAAGTKMPTTRVPAFRCGTDWPGWLSGAHPRVEDGEVFRKVCFSDRFTSCRYTKDIFVKNCGSYFIYKLIKPHSCPLRYCSAD</sequence>
<dbReference type="CDD" id="cd00054">
    <property type="entry name" value="EGF_CA"/>
    <property type="match status" value="1"/>
</dbReference>
<dbReference type="InterPro" id="IPR024731">
    <property type="entry name" value="NELL2-like_EGF"/>
</dbReference>
<feature type="domain" description="UMOD/GP2/OIT3-like D8C" evidence="6">
    <location>
        <begin position="72"/>
        <end position="153"/>
    </location>
</feature>
<dbReference type="SUPFAM" id="SSF57196">
    <property type="entry name" value="EGF/Laminin"/>
    <property type="match status" value="1"/>
</dbReference>
<dbReference type="PANTHER" id="PTHR36191">
    <property type="entry name" value="ENDO/EXONUCLEASE/PHOSPHATASE DOMAIN-CONTAINING PROTEIN-RELATED"/>
    <property type="match status" value="1"/>
</dbReference>
<evidence type="ECO:0000259" key="6">
    <source>
        <dbReference type="Pfam" id="PF23283"/>
    </source>
</evidence>
<gene>
    <name evidence="7" type="ORF">PMEA_00031829</name>
</gene>
<dbReference type="Pfam" id="PF23283">
    <property type="entry name" value="D8C_UMOD"/>
    <property type="match status" value="3"/>
</dbReference>
<dbReference type="EMBL" id="CALNXJ010000070">
    <property type="protein sequence ID" value="CAH3159092.1"/>
    <property type="molecule type" value="Genomic_DNA"/>
</dbReference>
<keyword evidence="3" id="KW-0677">Repeat</keyword>
<evidence type="ECO:0000256" key="1">
    <source>
        <dbReference type="ARBA" id="ARBA00022536"/>
    </source>
</evidence>
<keyword evidence="8" id="KW-1185">Reference proteome</keyword>
<evidence type="ECO:0000256" key="3">
    <source>
        <dbReference type="ARBA" id="ARBA00022737"/>
    </source>
</evidence>